<reference evidence="2" key="1">
    <citation type="journal article" date="2014" name="Science">
        <title>Ancient hybridizations among the ancestral genomes of bread wheat.</title>
        <authorList>
            <consortium name="International Wheat Genome Sequencing Consortium,"/>
            <person name="Marcussen T."/>
            <person name="Sandve S.R."/>
            <person name="Heier L."/>
            <person name="Spannagl M."/>
            <person name="Pfeifer M."/>
            <person name="Jakobsen K.S."/>
            <person name="Wulff B.B."/>
            <person name="Steuernagel B."/>
            <person name="Mayer K.F."/>
            <person name="Olsen O.A."/>
        </authorList>
    </citation>
    <scope>NUCLEOTIDE SEQUENCE [LARGE SCALE GENOMIC DNA]</scope>
    <source>
        <strain evidence="2">cv. AL8/78</strain>
    </source>
</reference>
<dbReference type="Proteomes" id="UP000015105">
    <property type="component" value="Chromosome 2D"/>
</dbReference>
<reference evidence="1" key="3">
    <citation type="journal article" date="2017" name="Nature">
        <title>Genome sequence of the progenitor of the wheat D genome Aegilops tauschii.</title>
        <authorList>
            <person name="Luo M.C."/>
            <person name="Gu Y.Q."/>
            <person name="Puiu D."/>
            <person name="Wang H."/>
            <person name="Twardziok S.O."/>
            <person name="Deal K.R."/>
            <person name="Huo N."/>
            <person name="Zhu T."/>
            <person name="Wang L."/>
            <person name="Wang Y."/>
            <person name="McGuire P.E."/>
            <person name="Liu S."/>
            <person name="Long H."/>
            <person name="Ramasamy R.K."/>
            <person name="Rodriguez J.C."/>
            <person name="Van S.L."/>
            <person name="Yuan L."/>
            <person name="Wang Z."/>
            <person name="Xia Z."/>
            <person name="Xiao L."/>
            <person name="Anderson O.D."/>
            <person name="Ouyang S."/>
            <person name="Liang Y."/>
            <person name="Zimin A.V."/>
            <person name="Pertea G."/>
            <person name="Qi P."/>
            <person name="Bennetzen J.L."/>
            <person name="Dai X."/>
            <person name="Dawson M.W."/>
            <person name="Muller H.G."/>
            <person name="Kugler K."/>
            <person name="Rivarola-Duarte L."/>
            <person name="Spannagl M."/>
            <person name="Mayer K.F.X."/>
            <person name="Lu F.H."/>
            <person name="Bevan M.W."/>
            <person name="Leroy P."/>
            <person name="Li P."/>
            <person name="You F.M."/>
            <person name="Sun Q."/>
            <person name="Liu Z."/>
            <person name="Lyons E."/>
            <person name="Wicker T."/>
            <person name="Salzberg S.L."/>
            <person name="Devos K.M."/>
            <person name="Dvorak J."/>
        </authorList>
    </citation>
    <scope>NUCLEOTIDE SEQUENCE [LARGE SCALE GENOMIC DNA]</scope>
    <source>
        <strain evidence="1">cv. AL8/78</strain>
    </source>
</reference>
<sequence>ESEDLKAGEKKTKDPVEKEIEDLKAKKIPRHEERSPSGTALLLAWSESPQPLMQERKDMHTLMRLVCWEVWKH</sequence>
<name>A0A453AMB6_AEGTS</name>
<reference evidence="2" key="2">
    <citation type="journal article" date="2017" name="Nat. Plants">
        <title>The Aegilops tauschii genome reveals multiple impacts of transposons.</title>
        <authorList>
            <person name="Zhao G."/>
            <person name="Zou C."/>
            <person name="Li K."/>
            <person name="Wang K."/>
            <person name="Li T."/>
            <person name="Gao L."/>
            <person name="Zhang X."/>
            <person name="Wang H."/>
            <person name="Yang Z."/>
            <person name="Liu X."/>
            <person name="Jiang W."/>
            <person name="Mao L."/>
            <person name="Kong X."/>
            <person name="Jiao Y."/>
            <person name="Jia J."/>
        </authorList>
    </citation>
    <scope>NUCLEOTIDE SEQUENCE [LARGE SCALE GENOMIC DNA]</scope>
    <source>
        <strain evidence="2">cv. AL8/78</strain>
    </source>
</reference>
<organism evidence="1 2">
    <name type="scientific">Aegilops tauschii subsp. strangulata</name>
    <name type="common">Goatgrass</name>
    <dbReference type="NCBI Taxonomy" id="200361"/>
    <lineage>
        <taxon>Eukaryota</taxon>
        <taxon>Viridiplantae</taxon>
        <taxon>Streptophyta</taxon>
        <taxon>Embryophyta</taxon>
        <taxon>Tracheophyta</taxon>
        <taxon>Spermatophyta</taxon>
        <taxon>Magnoliopsida</taxon>
        <taxon>Liliopsida</taxon>
        <taxon>Poales</taxon>
        <taxon>Poaceae</taxon>
        <taxon>BOP clade</taxon>
        <taxon>Pooideae</taxon>
        <taxon>Triticodae</taxon>
        <taxon>Triticeae</taxon>
        <taxon>Triticinae</taxon>
        <taxon>Aegilops</taxon>
    </lineage>
</organism>
<dbReference type="EnsemblPlants" id="AET2Gv20195000.3">
    <property type="protein sequence ID" value="AET2Gv20195000.3"/>
    <property type="gene ID" value="AET2Gv20195000"/>
</dbReference>
<reference evidence="1" key="5">
    <citation type="journal article" date="2021" name="G3 (Bethesda)">
        <title>Aegilops tauschii genome assembly Aet v5.0 features greater sequence contiguity and improved annotation.</title>
        <authorList>
            <person name="Wang L."/>
            <person name="Zhu T."/>
            <person name="Rodriguez J.C."/>
            <person name="Deal K.R."/>
            <person name="Dubcovsky J."/>
            <person name="McGuire P.E."/>
            <person name="Lux T."/>
            <person name="Spannagl M."/>
            <person name="Mayer K.F.X."/>
            <person name="Baldrich P."/>
            <person name="Meyers B.C."/>
            <person name="Huo N."/>
            <person name="Gu Y.Q."/>
            <person name="Zhou H."/>
            <person name="Devos K.M."/>
            <person name="Bennetzen J.L."/>
            <person name="Unver T."/>
            <person name="Budak H."/>
            <person name="Gulick P.J."/>
            <person name="Galiba G."/>
            <person name="Kalapos B."/>
            <person name="Nelson D.R."/>
            <person name="Li P."/>
            <person name="You F.M."/>
            <person name="Luo M.C."/>
            <person name="Dvorak J."/>
        </authorList>
    </citation>
    <scope>NUCLEOTIDE SEQUENCE [LARGE SCALE GENOMIC DNA]</scope>
    <source>
        <strain evidence="1">cv. AL8/78</strain>
    </source>
</reference>
<dbReference type="Gramene" id="AET2Gv20195000.3">
    <property type="protein sequence ID" value="AET2Gv20195000.3"/>
    <property type="gene ID" value="AET2Gv20195000"/>
</dbReference>
<dbReference type="AlphaFoldDB" id="A0A453AMB6"/>
<evidence type="ECO:0000313" key="1">
    <source>
        <dbReference type="EnsemblPlants" id="AET2Gv20195000.3"/>
    </source>
</evidence>
<protein>
    <submittedName>
        <fullName evidence="1">Uncharacterized protein</fullName>
    </submittedName>
</protein>
<evidence type="ECO:0000313" key="2">
    <source>
        <dbReference type="Proteomes" id="UP000015105"/>
    </source>
</evidence>
<accession>A0A453AMB6</accession>
<proteinExistence type="predicted"/>
<keyword evidence="2" id="KW-1185">Reference proteome</keyword>
<reference evidence="1" key="4">
    <citation type="submission" date="2019-03" db="UniProtKB">
        <authorList>
            <consortium name="EnsemblPlants"/>
        </authorList>
    </citation>
    <scope>IDENTIFICATION</scope>
</reference>